<name>A0AAD3SQG0_NEPGR</name>
<organism evidence="1 2">
    <name type="scientific">Nepenthes gracilis</name>
    <name type="common">Slender pitcher plant</name>
    <dbReference type="NCBI Taxonomy" id="150966"/>
    <lineage>
        <taxon>Eukaryota</taxon>
        <taxon>Viridiplantae</taxon>
        <taxon>Streptophyta</taxon>
        <taxon>Embryophyta</taxon>
        <taxon>Tracheophyta</taxon>
        <taxon>Spermatophyta</taxon>
        <taxon>Magnoliopsida</taxon>
        <taxon>eudicotyledons</taxon>
        <taxon>Gunneridae</taxon>
        <taxon>Pentapetalae</taxon>
        <taxon>Caryophyllales</taxon>
        <taxon>Nepenthaceae</taxon>
        <taxon>Nepenthes</taxon>
    </lineage>
</organism>
<proteinExistence type="predicted"/>
<protein>
    <submittedName>
        <fullName evidence="1">Uncharacterized protein</fullName>
    </submittedName>
</protein>
<dbReference type="EMBL" id="BSYO01000016">
    <property type="protein sequence ID" value="GMH16143.1"/>
    <property type="molecule type" value="Genomic_DNA"/>
</dbReference>
<comment type="caution">
    <text evidence="1">The sequence shown here is derived from an EMBL/GenBank/DDBJ whole genome shotgun (WGS) entry which is preliminary data.</text>
</comment>
<evidence type="ECO:0000313" key="1">
    <source>
        <dbReference type="EMBL" id="GMH16143.1"/>
    </source>
</evidence>
<dbReference type="Proteomes" id="UP001279734">
    <property type="component" value="Unassembled WGS sequence"/>
</dbReference>
<keyword evidence="2" id="KW-1185">Reference proteome</keyword>
<sequence>MPKNCPLPSAFSAGKHIETNCPGNSSAHLLSDSHPDFSKDLLVKDLVVQCTHVAEQITAEDLEEAPSSRPPPDDAVSLGFVDTGIVVCSQVGGYPIKAFGEILIGRIDPGSEPGDALMDSEVSLSPGVLVDDSLQVDHQRAVFHKERQQVSFVEAFRRGLVTTGVGRLGDGAAPLSIRPITNADRRDALGIITCSKEHLEVSLPVPPSSQVFLKLLMVRAPVPKLTLDFRLSQLLVSLSLLRLLPLVTWLLNRASLSLIGNVLIRPYPGSAVASSLISEDLPAATHSSRSDIVQIKACYLLQIWNLASSSFL</sequence>
<gene>
    <name evidence="1" type="ORF">Nepgr_017984</name>
</gene>
<dbReference type="AlphaFoldDB" id="A0AAD3SQG0"/>
<reference evidence="1" key="1">
    <citation type="submission" date="2023-05" db="EMBL/GenBank/DDBJ databases">
        <title>Nepenthes gracilis genome sequencing.</title>
        <authorList>
            <person name="Fukushima K."/>
        </authorList>
    </citation>
    <scope>NUCLEOTIDE SEQUENCE</scope>
    <source>
        <strain evidence="1">SING2019-196</strain>
    </source>
</reference>
<accession>A0AAD3SQG0</accession>
<evidence type="ECO:0000313" key="2">
    <source>
        <dbReference type="Proteomes" id="UP001279734"/>
    </source>
</evidence>